<keyword evidence="1" id="KW-1133">Transmembrane helix</keyword>
<keyword evidence="4" id="KW-1185">Reference proteome</keyword>
<proteinExistence type="predicted"/>
<evidence type="ECO:0000313" key="4">
    <source>
        <dbReference type="Proteomes" id="UP000280434"/>
    </source>
</evidence>
<feature type="transmembrane region" description="Helical" evidence="1">
    <location>
        <begin position="686"/>
        <end position="709"/>
    </location>
</feature>
<evidence type="ECO:0000256" key="2">
    <source>
        <dbReference type="SAM" id="SignalP"/>
    </source>
</evidence>
<evidence type="ECO:0000256" key="1">
    <source>
        <dbReference type="SAM" id="Phobius"/>
    </source>
</evidence>
<dbReference type="AlphaFoldDB" id="A0A494X3K1"/>
<organism evidence="3 4">
    <name type="scientific">Trinickia fusca</name>
    <dbReference type="NCBI Taxonomy" id="2419777"/>
    <lineage>
        <taxon>Bacteria</taxon>
        <taxon>Pseudomonadati</taxon>
        <taxon>Pseudomonadota</taxon>
        <taxon>Betaproteobacteria</taxon>
        <taxon>Burkholderiales</taxon>
        <taxon>Burkholderiaceae</taxon>
        <taxon>Trinickia</taxon>
    </lineage>
</organism>
<keyword evidence="2" id="KW-0732">Signal</keyword>
<accession>A0A494X3K1</accession>
<sequence>MALATALLSTGAAAWAAPSGIAAALAQLGEGRTVARTVSFADLGIREPLVMPAPDTRQELYLPVPVGVPLTDATLQVDGGYLHADGGRTSMLLSLDGSPVLARSFPQQQGDAGVSIGVDGAPRDSGFVRVGLQWSSVIDERICTDQTAIGNVLRVAPTSRLTYRFDPAAIRDLRTAWSALPIAPVVALSGRHVGAGAYDAGWRVATQLERENRKPVTRTWPAAGDTVDLSGVDVPAALRAVPAFASLTAGGAHKLNDAAEVGALIVLAPRTAFAPDIVIADDALRRDTNAALDALRAQIASASPDGAAAFDAWRARSLAALVQPLAAGEVRLARLNGQTAIVVGDEVGVAALARAWRPIDVADRIVVHRLDATPYAHADSIALAALGGEPRTLDVLGRASWDASFDLGAVGGDGKLPATVLLDVSSAPTPQAQGEIASVYFNDVLIASELLHQDGKPQRITAHVPRYALAPTNLLRVVFQRRPDGGCQARPQGYPVAVLPTSRLLLETAGDSDDFTGMVARFASAANVIVPAAYLDDATATLPRLAALAHVAGVAPTSATLTVAGAAPVVPKGPFLAADVLLNNEKGRAQLSNDRMTLTDQSNRVFADVSGLSRLAVIEVAEAGGTKGVAYRTLGGEAPHLPATLRLSRGDIALVSDSSTATVFDSRHPGQVVTDDDAGIDRIGRWLPWLIAAVLIALLIALILGAGVARRRHQDRQDES</sequence>
<evidence type="ECO:0000313" key="3">
    <source>
        <dbReference type="EMBL" id="RKP44201.1"/>
    </source>
</evidence>
<feature type="chain" id="PRO_5019835269" evidence="2">
    <location>
        <begin position="17"/>
        <end position="720"/>
    </location>
</feature>
<keyword evidence="1" id="KW-0812">Transmembrane</keyword>
<dbReference type="Gene3D" id="2.60.120.260">
    <property type="entry name" value="Galactose-binding domain-like"/>
    <property type="match status" value="1"/>
</dbReference>
<name>A0A494X3K1_9BURK</name>
<comment type="caution">
    <text evidence="3">The sequence shown here is derived from an EMBL/GenBank/DDBJ whole genome shotgun (WGS) entry which is preliminary data.</text>
</comment>
<gene>
    <name evidence="3" type="ORF">D7S89_23195</name>
</gene>
<dbReference type="EMBL" id="RBZV01000014">
    <property type="protein sequence ID" value="RKP44201.1"/>
    <property type="molecule type" value="Genomic_DNA"/>
</dbReference>
<dbReference type="Proteomes" id="UP000280434">
    <property type="component" value="Unassembled WGS sequence"/>
</dbReference>
<protein>
    <submittedName>
        <fullName evidence="3">Cellulose synthase</fullName>
    </submittedName>
</protein>
<dbReference type="OrthoDB" id="7315676at2"/>
<reference evidence="3 4" key="1">
    <citation type="submission" date="2018-10" db="EMBL/GenBank/DDBJ databases">
        <title>Paraburkholderia sp. 7MK8-2, isolated from soil.</title>
        <authorList>
            <person name="Gao Z.-H."/>
            <person name="Qiu L.-H."/>
        </authorList>
    </citation>
    <scope>NUCLEOTIDE SEQUENCE [LARGE SCALE GENOMIC DNA]</scope>
    <source>
        <strain evidence="3 4">7MK8-2</strain>
    </source>
</reference>
<keyword evidence="1" id="KW-0472">Membrane</keyword>
<feature type="signal peptide" evidence="2">
    <location>
        <begin position="1"/>
        <end position="16"/>
    </location>
</feature>